<dbReference type="GO" id="GO:0006487">
    <property type="term" value="P:protein N-linked glycosylation"/>
    <property type="evidence" value="ECO:0007669"/>
    <property type="project" value="TreeGrafter"/>
</dbReference>
<proteinExistence type="predicted"/>
<dbReference type="GO" id="GO:0005789">
    <property type="term" value="C:endoplasmic reticulum membrane"/>
    <property type="evidence" value="ECO:0007669"/>
    <property type="project" value="TreeGrafter"/>
</dbReference>
<dbReference type="AlphaFoldDB" id="A0A9N8DUK2"/>
<dbReference type="EMBL" id="CAICTM010000286">
    <property type="protein sequence ID" value="CAB9506975.1"/>
    <property type="molecule type" value="Genomic_DNA"/>
</dbReference>
<organism evidence="1 2">
    <name type="scientific">Seminavis robusta</name>
    <dbReference type="NCBI Taxonomy" id="568900"/>
    <lineage>
        <taxon>Eukaryota</taxon>
        <taxon>Sar</taxon>
        <taxon>Stramenopiles</taxon>
        <taxon>Ochrophyta</taxon>
        <taxon>Bacillariophyta</taxon>
        <taxon>Bacillariophyceae</taxon>
        <taxon>Bacillariophycidae</taxon>
        <taxon>Naviculales</taxon>
        <taxon>Naviculaceae</taxon>
        <taxon>Seminavis</taxon>
    </lineage>
</organism>
<sequence length="232" mass="25637">MAESLHSQVSKNDRDTHVKIPVDCISLECNQGKGAALAMGIRHISAQTSSTTDIYNSLVLIADADASADITCLDDLYKALQKLTMQPSSPDVQFTVPALVVGRRIYNDDSQVSPSRVILRWGFRTAVRILCGDLGVSDTQCGFKLMTLSAAEKLYHELNLQGWSHDVEVLLRAKLCRFLVTEHNVRWQDKEGSKLVTSAGGTVGASLQMLWEIAQLRLSYSLGIWNFSYDSD</sequence>
<reference evidence="1" key="1">
    <citation type="submission" date="2020-06" db="EMBL/GenBank/DDBJ databases">
        <authorList>
            <consortium name="Plant Systems Biology data submission"/>
        </authorList>
    </citation>
    <scope>NUCLEOTIDE SEQUENCE</scope>
    <source>
        <strain evidence="1">D6</strain>
    </source>
</reference>
<accession>A0A9N8DUK2</accession>
<gene>
    <name evidence="1" type="ORF">SEMRO_287_G108560.1</name>
</gene>
<dbReference type="PANTHER" id="PTHR10859">
    <property type="entry name" value="GLYCOSYL TRANSFERASE"/>
    <property type="match status" value="1"/>
</dbReference>
<comment type="caution">
    <text evidence="1">The sequence shown here is derived from an EMBL/GenBank/DDBJ whole genome shotgun (WGS) entry which is preliminary data.</text>
</comment>
<evidence type="ECO:0000313" key="1">
    <source>
        <dbReference type="EMBL" id="CAB9506975.1"/>
    </source>
</evidence>
<dbReference type="Proteomes" id="UP001153069">
    <property type="component" value="Unassembled WGS sequence"/>
</dbReference>
<dbReference type="InterPro" id="IPR029044">
    <property type="entry name" value="Nucleotide-diphossugar_trans"/>
</dbReference>
<dbReference type="PANTHER" id="PTHR10859:SF91">
    <property type="entry name" value="DOLICHYL-PHOSPHATE BETA-GLUCOSYLTRANSFERASE"/>
    <property type="match status" value="1"/>
</dbReference>
<dbReference type="Gene3D" id="3.90.550.10">
    <property type="entry name" value="Spore Coat Polysaccharide Biosynthesis Protein SpsA, Chain A"/>
    <property type="match status" value="1"/>
</dbReference>
<dbReference type="OrthoDB" id="3784at2759"/>
<keyword evidence="2" id="KW-1185">Reference proteome</keyword>
<protein>
    <submittedName>
        <fullName evidence="1">Dolichyl-phosphate beta-glucosyltransferase</fullName>
    </submittedName>
</protein>
<evidence type="ECO:0000313" key="2">
    <source>
        <dbReference type="Proteomes" id="UP001153069"/>
    </source>
</evidence>
<name>A0A9N8DUK2_9STRA</name>
<dbReference type="SUPFAM" id="SSF53448">
    <property type="entry name" value="Nucleotide-diphospho-sugar transferases"/>
    <property type="match status" value="1"/>
</dbReference>